<accession>A0A6M3X5M3</accession>
<name>A0A6M3X5M3_9ZZZZ</name>
<reference evidence="1" key="1">
    <citation type="submission" date="2020-03" db="EMBL/GenBank/DDBJ databases">
        <title>The deep terrestrial virosphere.</title>
        <authorList>
            <person name="Holmfeldt K."/>
            <person name="Nilsson E."/>
            <person name="Simone D."/>
            <person name="Lopez-Fernandez M."/>
            <person name="Wu X."/>
            <person name="de Brujin I."/>
            <person name="Lundin D."/>
            <person name="Andersson A."/>
            <person name="Bertilsson S."/>
            <person name="Dopson M."/>
        </authorList>
    </citation>
    <scope>NUCLEOTIDE SEQUENCE</scope>
    <source>
        <strain evidence="1">MM171B02524</strain>
    </source>
</reference>
<protein>
    <submittedName>
        <fullName evidence="1">Uncharacterized protein</fullName>
    </submittedName>
</protein>
<organism evidence="1">
    <name type="scientific">viral metagenome</name>
    <dbReference type="NCBI Taxonomy" id="1070528"/>
    <lineage>
        <taxon>unclassified sequences</taxon>
        <taxon>metagenomes</taxon>
        <taxon>organismal metagenomes</taxon>
    </lineage>
</organism>
<sequence>MIEVRPTEVYADVYPRPRVLLPNWWVTFSRAFPDSLDHVKGKSFQIAKQQQVNYELSWVIKEACYKDVNLSNEDAGEKLYPDVADNLYEVLIGFKPGNYLCHVFFPADYPIYRLDYPDMSTLISSDSLKYLGAIKPSDSPVENPVFKLYLVYKLKPVILRLYADDGVDYEKIGLEFTINRCIMRQGTPPANITPKPIQYLDEIKWLTGAGGA</sequence>
<proteinExistence type="predicted"/>
<dbReference type="EMBL" id="MT143940">
    <property type="protein sequence ID" value="QJH93031.1"/>
    <property type="molecule type" value="Genomic_DNA"/>
</dbReference>
<dbReference type="AlphaFoldDB" id="A0A6M3X5M3"/>
<gene>
    <name evidence="1" type="ORF">MM171B02524_0007</name>
</gene>
<evidence type="ECO:0000313" key="1">
    <source>
        <dbReference type="EMBL" id="QJH93031.1"/>
    </source>
</evidence>